<dbReference type="PANTHER" id="PTHR30514">
    <property type="entry name" value="GLUCOKINASE"/>
    <property type="match status" value="1"/>
</dbReference>
<dbReference type="SUPFAM" id="SSF46689">
    <property type="entry name" value="Homeodomain-like"/>
    <property type="match status" value="1"/>
</dbReference>
<dbReference type="InterPro" id="IPR001347">
    <property type="entry name" value="SIS_dom"/>
</dbReference>
<dbReference type="HOGENOM" id="CLU_055769_4_3_9"/>
<dbReference type="Proteomes" id="UP000004191">
    <property type="component" value="Unassembled WGS sequence"/>
</dbReference>
<dbReference type="AlphaFoldDB" id="H3NL34"/>
<keyword evidence="7" id="KW-1185">Reference proteome</keyword>
<evidence type="ECO:0000313" key="7">
    <source>
        <dbReference type="Proteomes" id="UP000004191"/>
    </source>
</evidence>
<evidence type="ECO:0000256" key="3">
    <source>
        <dbReference type="ARBA" id="ARBA00023163"/>
    </source>
</evidence>
<protein>
    <recommendedName>
        <fullName evidence="8">SIS domain-containing protein</fullName>
    </recommendedName>
</protein>
<dbReference type="PROSITE" id="PS51464">
    <property type="entry name" value="SIS"/>
    <property type="match status" value="1"/>
</dbReference>
<dbReference type="eggNOG" id="COG1737">
    <property type="taxonomic scope" value="Bacteria"/>
</dbReference>
<dbReference type="InterPro" id="IPR046348">
    <property type="entry name" value="SIS_dom_sf"/>
</dbReference>
<gene>
    <name evidence="6" type="ORF">HMPREF9709_00045</name>
</gene>
<dbReference type="InterPro" id="IPR009057">
    <property type="entry name" value="Homeodomain-like_sf"/>
</dbReference>
<keyword evidence="3" id="KW-0804">Transcription</keyword>
<keyword evidence="1" id="KW-0805">Transcription regulation</keyword>
<dbReference type="InterPro" id="IPR047640">
    <property type="entry name" value="RpiR-like"/>
</dbReference>
<evidence type="ECO:0000256" key="1">
    <source>
        <dbReference type="ARBA" id="ARBA00023015"/>
    </source>
</evidence>
<dbReference type="GO" id="GO:0097367">
    <property type="term" value="F:carbohydrate derivative binding"/>
    <property type="evidence" value="ECO:0007669"/>
    <property type="project" value="InterPro"/>
</dbReference>
<comment type="caution">
    <text evidence="6">The sequence shown here is derived from an EMBL/GenBank/DDBJ whole genome shotgun (WGS) entry which is preliminary data.</text>
</comment>
<reference evidence="6 7" key="1">
    <citation type="submission" date="2012-01" db="EMBL/GenBank/DDBJ databases">
        <title>The Genome Sequence of Helcococcus kunzii ATCC 51366.</title>
        <authorList>
            <consortium name="The Broad Institute Genome Sequencing Platform"/>
            <person name="Earl A."/>
            <person name="Ward D."/>
            <person name="Feldgarden M."/>
            <person name="Gevers D."/>
            <person name="Huys G."/>
            <person name="Young S.K."/>
            <person name="Zeng Q."/>
            <person name="Gargeya S."/>
            <person name="Fitzgerald M."/>
            <person name="Haas B."/>
            <person name="Abouelleil A."/>
            <person name="Alvarado L."/>
            <person name="Arachchi H.M."/>
            <person name="Berlin A."/>
            <person name="Chapman S.B."/>
            <person name="Gearin G."/>
            <person name="Goldberg J."/>
            <person name="Griggs A."/>
            <person name="Gujja S."/>
            <person name="Hansen M."/>
            <person name="Heiman D."/>
            <person name="Howarth C."/>
            <person name="Larimer J."/>
            <person name="Lui A."/>
            <person name="MacDonald P.J.P."/>
            <person name="McCowen C."/>
            <person name="Montmayeur A."/>
            <person name="Murphy C."/>
            <person name="Neiman D."/>
            <person name="Pearson M."/>
            <person name="Priest M."/>
            <person name="Roberts A."/>
            <person name="Saif S."/>
            <person name="Shea T."/>
            <person name="Sisk P."/>
            <person name="Stolte C."/>
            <person name="Sykes S."/>
            <person name="Wortman J."/>
            <person name="Nusbaum C."/>
            <person name="Birren B."/>
        </authorList>
    </citation>
    <scope>NUCLEOTIDE SEQUENCE [LARGE SCALE GENOMIC DNA]</scope>
    <source>
        <strain evidence="6 7">ATCC 51366</strain>
    </source>
</reference>
<dbReference type="GeneID" id="96998071"/>
<sequence length="249" mass="29175">MIDKLINNNFDRLNSEDVKLLLFIKTNISEIINISIDDFARISNFPKDKIYKTLNKIGISSIQELQKIISLESSEKEIDIEKMYFNINDTIRDLRARKDDKLLEDLIKSKRIFLYGTGHIQNIVCLEFIRSFMYLDIHIIHIEGEEQRKIVEEIIDENDMLIVISLSGENAQAIELVKKVSDRAKVLSITEKGINTLSRKSDYSLHYSTENLYINEYGVTIAPLNQMYLLVDYLFIKLYDYKTYKLDKN</sequence>
<dbReference type="Pfam" id="PF01380">
    <property type="entry name" value="SIS"/>
    <property type="match status" value="1"/>
</dbReference>
<keyword evidence="2" id="KW-0238">DNA-binding</keyword>
<dbReference type="InterPro" id="IPR000281">
    <property type="entry name" value="HTH_RpiR"/>
</dbReference>
<dbReference type="SUPFAM" id="SSF53697">
    <property type="entry name" value="SIS domain"/>
    <property type="match status" value="1"/>
</dbReference>
<dbReference type="EMBL" id="AGEI01000002">
    <property type="protein sequence ID" value="EHR36290.1"/>
    <property type="molecule type" value="Genomic_DNA"/>
</dbReference>
<dbReference type="OrthoDB" id="1648815at2"/>
<dbReference type="STRING" id="883114.HMPREF9709_00045"/>
<dbReference type="GO" id="GO:0003677">
    <property type="term" value="F:DNA binding"/>
    <property type="evidence" value="ECO:0007669"/>
    <property type="project" value="UniProtKB-KW"/>
</dbReference>
<dbReference type="InterPro" id="IPR036388">
    <property type="entry name" value="WH-like_DNA-bd_sf"/>
</dbReference>
<dbReference type="GO" id="GO:0003700">
    <property type="term" value="F:DNA-binding transcription factor activity"/>
    <property type="evidence" value="ECO:0007669"/>
    <property type="project" value="InterPro"/>
</dbReference>
<evidence type="ECO:0000313" key="6">
    <source>
        <dbReference type="EMBL" id="EHR36290.1"/>
    </source>
</evidence>
<dbReference type="InterPro" id="IPR035472">
    <property type="entry name" value="RpiR-like_SIS"/>
</dbReference>
<feature type="domain" description="SIS" evidence="5">
    <location>
        <begin position="102"/>
        <end position="244"/>
    </location>
</feature>
<proteinExistence type="predicted"/>
<dbReference type="PROSITE" id="PS51071">
    <property type="entry name" value="HTH_RPIR"/>
    <property type="match status" value="1"/>
</dbReference>
<evidence type="ECO:0000259" key="4">
    <source>
        <dbReference type="PROSITE" id="PS51071"/>
    </source>
</evidence>
<dbReference type="CDD" id="cd05013">
    <property type="entry name" value="SIS_RpiR"/>
    <property type="match status" value="1"/>
</dbReference>
<evidence type="ECO:0000259" key="5">
    <source>
        <dbReference type="PROSITE" id="PS51464"/>
    </source>
</evidence>
<dbReference type="PANTHER" id="PTHR30514:SF1">
    <property type="entry name" value="HTH-TYPE TRANSCRIPTIONAL REGULATOR HEXR-RELATED"/>
    <property type="match status" value="1"/>
</dbReference>
<dbReference type="Gene3D" id="3.40.50.10490">
    <property type="entry name" value="Glucose-6-phosphate isomerase like protein, domain 1"/>
    <property type="match status" value="1"/>
</dbReference>
<dbReference type="RefSeq" id="WP_005396817.1">
    <property type="nucleotide sequence ID" value="NZ_JH601088.1"/>
</dbReference>
<name>H3NL34_9FIRM</name>
<accession>H3NL34</accession>
<evidence type="ECO:0008006" key="8">
    <source>
        <dbReference type="Google" id="ProtNLM"/>
    </source>
</evidence>
<dbReference type="PATRIC" id="fig|883114.3.peg.45"/>
<organism evidence="6 7">
    <name type="scientific">Helcococcus kunzii ATCC 51366</name>
    <dbReference type="NCBI Taxonomy" id="883114"/>
    <lineage>
        <taxon>Bacteria</taxon>
        <taxon>Bacillati</taxon>
        <taxon>Bacillota</taxon>
        <taxon>Tissierellia</taxon>
        <taxon>Tissierellales</taxon>
        <taxon>Peptoniphilaceae</taxon>
        <taxon>Helcococcus</taxon>
    </lineage>
</organism>
<dbReference type="GO" id="GO:1901135">
    <property type="term" value="P:carbohydrate derivative metabolic process"/>
    <property type="evidence" value="ECO:0007669"/>
    <property type="project" value="InterPro"/>
</dbReference>
<dbReference type="Gene3D" id="1.10.10.10">
    <property type="entry name" value="Winged helix-like DNA-binding domain superfamily/Winged helix DNA-binding domain"/>
    <property type="match status" value="1"/>
</dbReference>
<feature type="domain" description="HTH rpiR-type" evidence="4">
    <location>
        <begin position="1"/>
        <end position="76"/>
    </location>
</feature>
<evidence type="ECO:0000256" key="2">
    <source>
        <dbReference type="ARBA" id="ARBA00023125"/>
    </source>
</evidence>